<name>A0A2U3PRP6_9BRAD</name>
<gene>
    <name evidence="2" type="ORF">BRAD3257_0647</name>
</gene>
<protein>
    <recommendedName>
        <fullName evidence="1">VOC domain-containing protein</fullName>
    </recommendedName>
</protein>
<dbReference type="Gene3D" id="3.10.180.10">
    <property type="entry name" value="2,3-Dihydroxybiphenyl 1,2-Dioxygenase, domain 1"/>
    <property type="match status" value="1"/>
</dbReference>
<dbReference type="InterPro" id="IPR029068">
    <property type="entry name" value="Glyas_Bleomycin-R_OHBP_Dase"/>
</dbReference>
<evidence type="ECO:0000259" key="1">
    <source>
        <dbReference type="PROSITE" id="PS51819"/>
    </source>
</evidence>
<organism evidence="2 3">
    <name type="scientific">Bradyrhizobium vignae</name>
    <dbReference type="NCBI Taxonomy" id="1549949"/>
    <lineage>
        <taxon>Bacteria</taxon>
        <taxon>Pseudomonadati</taxon>
        <taxon>Pseudomonadota</taxon>
        <taxon>Alphaproteobacteria</taxon>
        <taxon>Hyphomicrobiales</taxon>
        <taxon>Nitrobacteraceae</taxon>
        <taxon>Bradyrhizobium</taxon>
    </lineage>
</organism>
<dbReference type="InterPro" id="IPR004360">
    <property type="entry name" value="Glyas_Fos-R_dOase_dom"/>
</dbReference>
<dbReference type="KEGG" id="bvz:BRAD3257_0647"/>
<evidence type="ECO:0000313" key="2">
    <source>
        <dbReference type="EMBL" id="SPP91807.1"/>
    </source>
</evidence>
<reference evidence="2 3" key="1">
    <citation type="submission" date="2018-03" db="EMBL/GenBank/DDBJ databases">
        <authorList>
            <person name="Gully D."/>
        </authorList>
    </citation>
    <scope>NUCLEOTIDE SEQUENCE [LARGE SCALE GENOMIC DNA]</scope>
    <source>
        <strain evidence="2">ORS3257</strain>
    </source>
</reference>
<dbReference type="EMBL" id="LS398110">
    <property type="protein sequence ID" value="SPP91807.1"/>
    <property type="molecule type" value="Genomic_DNA"/>
</dbReference>
<dbReference type="PROSITE" id="PS51819">
    <property type="entry name" value="VOC"/>
    <property type="match status" value="1"/>
</dbReference>
<dbReference type="AlphaFoldDB" id="A0A2U3PRP6"/>
<accession>A0A2U3PRP6</accession>
<dbReference type="InterPro" id="IPR037523">
    <property type="entry name" value="VOC_core"/>
</dbReference>
<dbReference type="PANTHER" id="PTHR36503">
    <property type="entry name" value="BLR2520 PROTEIN"/>
    <property type="match status" value="1"/>
</dbReference>
<dbReference type="SUPFAM" id="SSF54593">
    <property type="entry name" value="Glyoxalase/Bleomycin resistance protein/Dihydroxybiphenyl dioxygenase"/>
    <property type="match status" value="1"/>
</dbReference>
<dbReference type="Pfam" id="PF00903">
    <property type="entry name" value="Glyoxalase"/>
    <property type="match status" value="1"/>
</dbReference>
<proteinExistence type="predicted"/>
<sequence length="149" mass="16546">MRFASRKAGQIICKLSKAAVQCAEIPLGGAAHMIESISAITLGTHDMARAVHFYRSLGFELLYGGEAAAFTSFRAGTGYLNLTAQPEDKRWSWWGRVIFYVADVDETYAQARAAGWQPSTTPRDAEWGERYFHLTDPDGHELSFARPLS</sequence>
<dbReference type="PANTHER" id="PTHR36503:SF3">
    <property type="entry name" value="BLR0126 PROTEIN"/>
    <property type="match status" value="1"/>
</dbReference>
<dbReference type="CDD" id="cd06587">
    <property type="entry name" value="VOC"/>
    <property type="match status" value="1"/>
</dbReference>
<feature type="domain" description="VOC" evidence="1">
    <location>
        <begin position="36"/>
        <end position="147"/>
    </location>
</feature>
<evidence type="ECO:0000313" key="3">
    <source>
        <dbReference type="Proteomes" id="UP000246085"/>
    </source>
</evidence>
<dbReference type="Proteomes" id="UP000246085">
    <property type="component" value="Chromosome BRAD3257"/>
</dbReference>